<dbReference type="InterPro" id="IPR050261">
    <property type="entry name" value="FrsA_esterase"/>
</dbReference>
<protein>
    <submittedName>
        <fullName evidence="2">Dienelactone hydrolase family protein</fullName>
    </submittedName>
</protein>
<sequence length="233" mass="24760">MSFVDYQAHDIACEAYVARPAGAGPHPAVLIAPTVRGPTPLEHAKADALAADGYLAIVLDHYGKDQRDLGDRAMGLMNALLADRALLRRRLLAHLAFAQGLEGVDRERIAIIGYCFGGLCALDLARTGTDAIRGAVSIHGIFPPPELGPQPPIAAKLLVLHGWDDPLATPDSVLGLARELTDAVADWQLHAYGHTVHGFTNPEAAVSGRVLYNEDADRRANQALSAFLAEALA</sequence>
<feature type="domain" description="Dienelactone hydrolase" evidence="1">
    <location>
        <begin position="14"/>
        <end position="231"/>
    </location>
</feature>
<keyword evidence="3" id="KW-1185">Reference proteome</keyword>
<dbReference type="Pfam" id="PF01738">
    <property type="entry name" value="DLH"/>
    <property type="match status" value="1"/>
</dbReference>
<dbReference type="AlphaFoldDB" id="A0A6I4IZI6"/>
<dbReference type="SUPFAM" id="SSF53474">
    <property type="entry name" value="alpha/beta-Hydrolases"/>
    <property type="match status" value="1"/>
</dbReference>
<dbReference type="InterPro" id="IPR029058">
    <property type="entry name" value="AB_hydrolase_fold"/>
</dbReference>
<dbReference type="EMBL" id="WQMS01000006">
    <property type="protein sequence ID" value="MVO77514.1"/>
    <property type="molecule type" value="Genomic_DNA"/>
</dbReference>
<dbReference type="PANTHER" id="PTHR22946:SF0">
    <property type="entry name" value="DIENELACTONE HYDROLASE DOMAIN-CONTAINING PROTEIN"/>
    <property type="match status" value="1"/>
</dbReference>
<accession>A0A6I4IZI6</accession>
<name>A0A6I4IZI6_9SPHN</name>
<dbReference type="RefSeq" id="WP_157026437.1">
    <property type="nucleotide sequence ID" value="NZ_WQMS01000006.1"/>
</dbReference>
<dbReference type="GO" id="GO:0016787">
    <property type="term" value="F:hydrolase activity"/>
    <property type="evidence" value="ECO:0007669"/>
    <property type="project" value="UniProtKB-KW"/>
</dbReference>
<organism evidence="2 3">
    <name type="scientific">Sphingomonas horti</name>
    <dbReference type="NCBI Taxonomy" id="2682842"/>
    <lineage>
        <taxon>Bacteria</taxon>
        <taxon>Pseudomonadati</taxon>
        <taxon>Pseudomonadota</taxon>
        <taxon>Alphaproteobacteria</taxon>
        <taxon>Sphingomonadales</taxon>
        <taxon>Sphingomonadaceae</taxon>
        <taxon>Sphingomonas</taxon>
    </lineage>
</organism>
<keyword evidence="2" id="KW-0378">Hydrolase</keyword>
<evidence type="ECO:0000259" key="1">
    <source>
        <dbReference type="Pfam" id="PF01738"/>
    </source>
</evidence>
<dbReference type="Gene3D" id="3.40.50.1820">
    <property type="entry name" value="alpha/beta hydrolase"/>
    <property type="match status" value="1"/>
</dbReference>
<comment type="caution">
    <text evidence="2">The sequence shown here is derived from an EMBL/GenBank/DDBJ whole genome shotgun (WGS) entry which is preliminary data.</text>
</comment>
<dbReference type="PANTHER" id="PTHR22946">
    <property type="entry name" value="DIENELACTONE HYDROLASE DOMAIN-CONTAINING PROTEIN-RELATED"/>
    <property type="match status" value="1"/>
</dbReference>
<evidence type="ECO:0000313" key="2">
    <source>
        <dbReference type="EMBL" id="MVO77514.1"/>
    </source>
</evidence>
<reference evidence="2 3" key="1">
    <citation type="submission" date="2019-12" db="EMBL/GenBank/DDBJ databases">
        <authorList>
            <person name="Huq M.A."/>
        </authorList>
    </citation>
    <scope>NUCLEOTIDE SEQUENCE [LARGE SCALE GENOMIC DNA]</scope>
    <source>
        <strain evidence="2 3">MAH-20</strain>
    </source>
</reference>
<dbReference type="InterPro" id="IPR002925">
    <property type="entry name" value="Dienelactn_hydro"/>
</dbReference>
<gene>
    <name evidence="2" type="ORF">GON01_06110</name>
</gene>
<proteinExistence type="predicted"/>
<dbReference type="Proteomes" id="UP000441389">
    <property type="component" value="Unassembled WGS sequence"/>
</dbReference>
<evidence type="ECO:0000313" key="3">
    <source>
        <dbReference type="Proteomes" id="UP000441389"/>
    </source>
</evidence>